<accession>A0A4Y2GL89</accession>
<evidence type="ECO:0000313" key="2">
    <source>
        <dbReference type="Proteomes" id="UP000499080"/>
    </source>
</evidence>
<organism evidence="1 2">
    <name type="scientific">Araneus ventricosus</name>
    <name type="common">Orbweaver spider</name>
    <name type="synonym">Epeira ventricosa</name>
    <dbReference type="NCBI Taxonomy" id="182803"/>
    <lineage>
        <taxon>Eukaryota</taxon>
        <taxon>Metazoa</taxon>
        <taxon>Ecdysozoa</taxon>
        <taxon>Arthropoda</taxon>
        <taxon>Chelicerata</taxon>
        <taxon>Arachnida</taxon>
        <taxon>Araneae</taxon>
        <taxon>Araneomorphae</taxon>
        <taxon>Entelegynae</taxon>
        <taxon>Araneoidea</taxon>
        <taxon>Araneidae</taxon>
        <taxon>Araneus</taxon>
    </lineage>
</organism>
<gene>
    <name evidence="1" type="ORF">AVEN_129516_1</name>
</gene>
<name>A0A4Y2GL89_ARAVE</name>
<proteinExistence type="predicted"/>
<comment type="caution">
    <text evidence="1">The sequence shown here is derived from an EMBL/GenBank/DDBJ whole genome shotgun (WGS) entry which is preliminary data.</text>
</comment>
<sequence>MTRATPELAPPLQTFAPHQREDVWPTIYDLNCTRPPYMADFQWNLVSNLEPSGPEVKTPPRSRFDLEILMNFRILDVRPKTTLLELFLSLCLRMR</sequence>
<dbReference type="EMBL" id="BGPR01001423">
    <property type="protein sequence ID" value="GBM53519.1"/>
    <property type="molecule type" value="Genomic_DNA"/>
</dbReference>
<evidence type="ECO:0000313" key="1">
    <source>
        <dbReference type="EMBL" id="GBM53519.1"/>
    </source>
</evidence>
<dbReference type="Proteomes" id="UP000499080">
    <property type="component" value="Unassembled WGS sequence"/>
</dbReference>
<keyword evidence="2" id="KW-1185">Reference proteome</keyword>
<reference evidence="1 2" key="1">
    <citation type="journal article" date="2019" name="Sci. Rep.">
        <title>Orb-weaving spider Araneus ventricosus genome elucidates the spidroin gene catalogue.</title>
        <authorList>
            <person name="Kono N."/>
            <person name="Nakamura H."/>
            <person name="Ohtoshi R."/>
            <person name="Moran D.A.P."/>
            <person name="Shinohara A."/>
            <person name="Yoshida Y."/>
            <person name="Fujiwara M."/>
            <person name="Mori M."/>
            <person name="Tomita M."/>
            <person name="Arakawa K."/>
        </authorList>
    </citation>
    <scope>NUCLEOTIDE SEQUENCE [LARGE SCALE GENOMIC DNA]</scope>
</reference>
<protein>
    <submittedName>
        <fullName evidence="1">Uncharacterized protein</fullName>
    </submittedName>
</protein>
<dbReference type="AlphaFoldDB" id="A0A4Y2GL89"/>